<comment type="subunit">
    <text evidence="7">Part of the 50S ribosomal subunit; part of the 5S rRNA/L5/L18/L25 subcomplex. Contacts the 5S and 23S rRNAs.</text>
</comment>
<dbReference type="Pfam" id="PF00861">
    <property type="entry name" value="Ribosomal_L18p"/>
    <property type="match status" value="1"/>
</dbReference>
<proteinExistence type="inferred from homology"/>
<evidence type="ECO:0000256" key="6">
    <source>
        <dbReference type="ARBA" id="ARBA00035197"/>
    </source>
</evidence>
<comment type="function">
    <text evidence="7">This is one of the proteins that bind and probably mediate the attachment of the 5S RNA into the large ribosomal subunit, where it forms part of the central protuberance.</text>
</comment>
<evidence type="ECO:0000256" key="5">
    <source>
        <dbReference type="ARBA" id="ARBA00023274"/>
    </source>
</evidence>
<evidence type="ECO:0000313" key="9">
    <source>
        <dbReference type="Proteomes" id="UP000298636"/>
    </source>
</evidence>
<dbReference type="SUPFAM" id="SSF53137">
    <property type="entry name" value="Translational machinery components"/>
    <property type="match status" value="1"/>
</dbReference>
<sequence>MNKKSVRFRRLKKCRMHLKKLNKFRLVVHRTSRHIYAQIIDSKTDGVCTVASTLEKKIKENLNYTGNKLAASVVGSIIAQRAISKGINVVSFDRSGFKYHGRIKTLAESARKSGLNF</sequence>
<dbReference type="HAMAP" id="MF_01337_B">
    <property type="entry name" value="Ribosomal_uL18_B"/>
    <property type="match status" value="1"/>
</dbReference>
<evidence type="ECO:0000256" key="4">
    <source>
        <dbReference type="ARBA" id="ARBA00022980"/>
    </source>
</evidence>
<dbReference type="AlphaFoldDB" id="A0A4D6YKV9"/>
<keyword evidence="3 7" id="KW-0694">RNA-binding</keyword>
<keyword evidence="4 7" id="KW-0689">Ribosomal protein</keyword>
<dbReference type="GO" id="GO:0022625">
    <property type="term" value="C:cytosolic large ribosomal subunit"/>
    <property type="evidence" value="ECO:0007669"/>
    <property type="project" value="TreeGrafter"/>
</dbReference>
<keyword evidence="9" id="KW-1185">Reference proteome</keyword>
<dbReference type="PANTHER" id="PTHR12899">
    <property type="entry name" value="39S RIBOSOMAL PROTEIN L18, MITOCHONDRIAL"/>
    <property type="match status" value="1"/>
</dbReference>
<dbReference type="FunFam" id="3.30.420.100:FF:000001">
    <property type="entry name" value="50S ribosomal protein L18"/>
    <property type="match status" value="1"/>
</dbReference>
<organism evidence="8 9">
    <name type="scientific">Buchnera aphidicola</name>
    <name type="common">Stegophylla sp.</name>
    <dbReference type="NCBI Taxonomy" id="2315800"/>
    <lineage>
        <taxon>Bacteria</taxon>
        <taxon>Pseudomonadati</taxon>
        <taxon>Pseudomonadota</taxon>
        <taxon>Gammaproteobacteria</taxon>
        <taxon>Enterobacterales</taxon>
        <taxon>Erwiniaceae</taxon>
        <taxon>Buchnera</taxon>
    </lineage>
</organism>
<dbReference type="InterPro" id="IPR057268">
    <property type="entry name" value="Ribosomal_L18"/>
</dbReference>
<comment type="similarity">
    <text evidence="1 7">Belongs to the universal ribosomal protein uL18 family.</text>
</comment>
<dbReference type="EMBL" id="CP032998">
    <property type="protein sequence ID" value="QCI26550.1"/>
    <property type="molecule type" value="Genomic_DNA"/>
</dbReference>
<dbReference type="InterPro" id="IPR004389">
    <property type="entry name" value="Ribosomal_uL18_bac-type"/>
</dbReference>
<dbReference type="CDD" id="cd00432">
    <property type="entry name" value="Ribosomal_L18_L5e"/>
    <property type="match status" value="1"/>
</dbReference>
<evidence type="ECO:0000256" key="7">
    <source>
        <dbReference type="HAMAP-Rule" id="MF_01337"/>
    </source>
</evidence>
<evidence type="ECO:0000256" key="3">
    <source>
        <dbReference type="ARBA" id="ARBA00022884"/>
    </source>
</evidence>
<dbReference type="GO" id="GO:0008097">
    <property type="term" value="F:5S rRNA binding"/>
    <property type="evidence" value="ECO:0007669"/>
    <property type="project" value="TreeGrafter"/>
</dbReference>
<evidence type="ECO:0000256" key="2">
    <source>
        <dbReference type="ARBA" id="ARBA00022730"/>
    </source>
</evidence>
<protein>
    <recommendedName>
        <fullName evidence="6 7">Large ribosomal subunit protein uL18</fullName>
    </recommendedName>
</protein>
<accession>A0A4D6YKV9</accession>
<dbReference type="OrthoDB" id="9810939at2"/>
<dbReference type="RefSeq" id="WP_158352015.1">
    <property type="nucleotide sequence ID" value="NZ_CP032998.1"/>
</dbReference>
<dbReference type="NCBIfam" id="TIGR00060">
    <property type="entry name" value="L18_bact"/>
    <property type="match status" value="1"/>
</dbReference>
<reference evidence="8 9" key="1">
    <citation type="submission" date="2018-10" db="EMBL/GenBank/DDBJ databases">
        <title>Comparative functional genomics of the obligate endosymbiont Buchnera aphidicola.</title>
        <authorList>
            <person name="Chong R.A."/>
        </authorList>
    </citation>
    <scope>NUCLEOTIDE SEQUENCE [LARGE SCALE GENOMIC DNA]</scope>
    <source>
        <strain evidence="8 9">Ssp</strain>
    </source>
</reference>
<evidence type="ECO:0000313" key="8">
    <source>
        <dbReference type="EMBL" id="QCI26550.1"/>
    </source>
</evidence>
<keyword evidence="2 7" id="KW-0699">rRNA-binding</keyword>
<dbReference type="Gene3D" id="3.30.420.100">
    <property type="match status" value="1"/>
</dbReference>
<dbReference type="GO" id="GO:0003735">
    <property type="term" value="F:structural constituent of ribosome"/>
    <property type="evidence" value="ECO:0007669"/>
    <property type="project" value="InterPro"/>
</dbReference>
<name>A0A4D6YKV9_9GAMM</name>
<dbReference type="GO" id="GO:0006412">
    <property type="term" value="P:translation"/>
    <property type="evidence" value="ECO:0007669"/>
    <property type="project" value="UniProtKB-UniRule"/>
</dbReference>
<dbReference type="InterPro" id="IPR005484">
    <property type="entry name" value="Ribosomal_uL18_bac/plant/anim"/>
</dbReference>
<dbReference type="PANTHER" id="PTHR12899:SF3">
    <property type="entry name" value="LARGE RIBOSOMAL SUBUNIT PROTEIN UL18M"/>
    <property type="match status" value="1"/>
</dbReference>
<keyword evidence="5 7" id="KW-0687">Ribonucleoprotein</keyword>
<gene>
    <name evidence="7" type="primary">rplR</name>
    <name evidence="8" type="ORF">D9V79_01580</name>
</gene>
<evidence type="ECO:0000256" key="1">
    <source>
        <dbReference type="ARBA" id="ARBA00007116"/>
    </source>
</evidence>
<dbReference type="Proteomes" id="UP000298636">
    <property type="component" value="Chromosome"/>
</dbReference>